<organism evidence="2 3">
    <name type="scientific">Acipenser ruthenus</name>
    <name type="common">Sterlet sturgeon</name>
    <dbReference type="NCBI Taxonomy" id="7906"/>
    <lineage>
        <taxon>Eukaryota</taxon>
        <taxon>Metazoa</taxon>
        <taxon>Chordata</taxon>
        <taxon>Craniata</taxon>
        <taxon>Vertebrata</taxon>
        <taxon>Euteleostomi</taxon>
        <taxon>Actinopterygii</taxon>
        <taxon>Chondrostei</taxon>
        <taxon>Acipenseriformes</taxon>
        <taxon>Acipenseridae</taxon>
        <taxon>Acipenser</taxon>
    </lineage>
</organism>
<evidence type="ECO:0000313" key="2">
    <source>
        <dbReference type="EMBL" id="RXN01169.1"/>
    </source>
</evidence>
<evidence type="ECO:0000313" key="3">
    <source>
        <dbReference type="Proteomes" id="UP000289886"/>
    </source>
</evidence>
<dbReference type="Proteomes" id="UP000289886">
    <property type="component" value="Unassembled WGS sequence"/>
</dbReference>
<proteinExistence type="predicted"/>
<dbReference type="EMBL" id="SCEB01000075">
    <property type="protein sequence ID" value="RXN01169.1"/>
    <property type="molecule type" value="Genomic_DNA"/>
</dbReference>
<protein>
    <submittedName>
        <fullName evidence="2">Uncharacterized protein</fullName>
    </submittedName>
</protein>
<name>A0A662YZZ3_ACIRT</name>
<reference evidence="2 3" key="1">
    <citation type="submission" date="2019-01" db="EMBL/GenBank/DDBJ databases">
        <title>Draft Genome and Complete Hox-Cluster Characterization of the Sterlet Sturgeon (Acipenser ruthenus).</title>
        <authorList>
            <person name="Wei Q."/>
        </authorList>
    </citation>
    <scope>NUCLEOTIDE SEQUENCE [LARGE SCALE GENOMIC DNA]</scope>
    <source>
        <strain evidence="2">WHYD16114868_AA</strain>
        <tissue evidence="2">Blood</tissue>
    </source>
</reference>
<dbReference type="AlphaFoldDB" id="A0A662YZZ3"/>
<feature type="region of interest" description="Disordered" evidence="1">
    <location>
        <begin position="48"/>
        <end position="90"/>
    </location>
</feature>
<gene>
    <name evidence="2" type="ORF">EOD39_7725</name>
</gene>
<keyword evidence="3" id="KW-1185">Reference proteome</keyword>
<sequence length="142" mass="15354">MIDSFFCQACESLDSESMRRCARHTEAIRSPSTGSITSAQQHCSKSYSSACDVSVPPPLPHPATQPYSGLTMEAQSEEGPPPTPSTPVDQIFDDNAISLMASEWDVMKALQTSWKHPASTRAVLWWRQDAASSKAAAAGKQP</sequence>
<accession>A0A662YZZ3</accession>
<comment type="caution">
    <text evidence="2">The sequence shown here is derived from an EMBL/GenBank/DDBJ whole genome shotgun (WGS) entry which is preliminary data.</text>
</comment>
<evidence type="ECO:0000256" key="1">
    <source>
        <dbReference type="SAM" id="MobiDB-lite"/>
    </source>
</evidence>